<evidence type="ECO:0008006" key="3">
    <source>
        <dbReference type="Google" id="ProtNLM"/>
    </source>
</evidence>
<dbReference type="AlphaFoldDB" id="A0A5B9Q7B4"/>
<dbReference type="RefSeq" id="WP_148072131.1">
    <property type="nucleotide sequence ID" value="NZ_CP042913.1"/>
</dbReference>
<dbReference type="OrthoDB" id="9806869at2"/>
<dbReference type="Proteomes" id="UP000323917">
    <property type="component" value="Chromosome"/>
</dbReference>
<name>A0A5B9Q7B4_9BACT</name>
<dbReference type="NCBIfam" id="TIGR04256">
    <property type="entry name" value="GxxExxY"/>
    <property type="match status" value="1"/>
</dbReference>
<dbReference type="Pfam" id="PF13366">
    <property type="entry name" value="PDDEXK_3"/>
    <property type="match status" value="1"/>
</dbReference>
<dbReference type="EMBL" id="CP042913">
    <property type="protein sequence ID" value="QEG33352.1"/>
    <property type="molecule type" value="Genomic_DNA"/>
</dbReference>
<protein>
    <recommendedName>
        <fullName evidence="3">GxxExxY protein</fullName>
    </recommendedName>
</protein>
<dbReference type="InterPro" id="IPR026350">
    <property type="entry name" value="GxxExxY"/>
</dbReference>
<gene>
    <name evidence="1" type="ORF">Pr1d_06130</name>
</gene>
<proteinExistence type="predicted"/>
<organism evidence="1 2">
    <name type="scientific">Bythopirellula goksoeyrii</name>
    <dbReference type="NCBI Taxonomy" id="1400387"/>
    <lineage>
        <taxon>Bacteria</taxon>
        <taxon>Pseudomonadati</taxon>
        <taxon>Planctomycetota</taxon>
        <taxon>Planctomycetia</taxon>
        <taxon>Pirellulales</taxon>
        <taxon>Lacipirellulaceae</taxon>
        <taxon>Bythopirellula</taxon>
    </lineage>
</organism>
<sequence>MNRGDDEAQRINQVTDVIIGSAIEVHRHLGPGLLESAYETCLFKELETRGLKYSRQVVLPVTYKGVEVECGYRMDIVVEQEVVIEVKSVVDWHPVYEAQLLSYLKLSGYKVGLAINFNVPLLKTGIKRMVNKL</sequence>
<keyword evidence="2" id="KW-1185">Reference proteome</keyword>
<evidence type="ECO:0000313" key="2">
    <source>
        <dbReference type="Proteomes" id="UP000323917"/>
    </source>
</evidence>
<dbReference type="KEGG" id="bgok:Pr1d_06130"/>
<evidence type="ECO:0000313" key="1">
    <source>
        <dbReference type="EMBL" id="QEG33352.1"/>
    </source>
</evidence>
<accession>A0A5B9Q7B4</accession>
<reference evidence="1 2" key="1">
    <citation type="submission" date="2019-08" db="EMBL/GenBank/DDBJ databases">
        <title>Deep-cultivation of Planctomycetes and their phenomic and genomic characterization uncovers novel biology.</title>
        <authorList>
            <person name="Wiegand S."/>
            <person name="Jogler M."/>
            <person name="Boedeker C."/>
            <person name="Pinto D."/>
            <person name="Vollmers J."/>
            <person name="Rivas-Marin E."/>
            <person name="Kohn T."/>
            <person name="Peeters S.H."/>
            <person name="Heuer A."/>
            <person name="Rast P."/>
            <person name="Oberbeckmann S."/>
            <person name="Bunk B."/>
            <person name="Jeske O."/>
            <person name="Meyerdierks A."/>
            <person name="Storesund J.E."/>
            <person name="Kallscheuer N."/>
            <person name="Luecker S."/>
            <person name="Lage O.M."/>
            <person name="Pohl T."/>
            <person name="Merkel B.J."/>
            <person name="Hornburger P."/>
            <person name="Mueller R.-W."/>
            <person name="Bruemmer F."/>
            <person name="Labrenz M."/>
            <person name="Spormann A.M."/>
            <person name="Op den Camp H."/>
            <person name="Overmann J."/>
            <person name="Amann R."/>
            <person name="Jetten M.S.M."/>
            <person name="Mascher T."/>
            <person name="Medema M.H."/>
            <person name="Devos D.P."/>
            <person name="Kaster A.-K."/>
            <person name="Ovreas L."/>
            <person name="Rohde M."/>
            <person name="Galperin M.Y."/>
            <person name="Jogler C."/>
        </authorList>
    </citation>
    <scope>NUCLEOTIDE SEQUENCE [LARGE SCALE GENOMIC DNA]</scope>
    <source>
        <strain evidence="1 2">Pr1d</strain>
    </source>
</reference>